<dbReference type="Proteomes" id="UP001175211">
    <property type="component" value="Unassembled WGS sequence"/>
</dbReference>
<evidence type="ECO:0000256" key="3">
    <source>
        <dbReference type="ARBA" id="ARBA00022517"/>
    </source>
</evidence>
<dbReference type="InterPro" id="IPR045056">
    <property type="entry name" value="Nop56/Nop58"/>
</dbReference>
<accession>A0AA39NLA8</accession>
<dbReference type="PROSITE" id="PS51358">
    <property type="entry name" value="NOP"/>
    <property type="match status" value="1"/>
</dbReference>
<comment type="caution">
    <text evidence="8">The sequence shown here is derived from an EMBL/GenBank/DDBJ whole genome shotgun (WGS) entry which is preliminary data.</text>
</comment>
<dbReference type="InterPro" id="IPR036070">
    <property type="entry name" value="Nop_dom_sf"/>
</dbReference>
<sequence>MTFSASTPCNPSSSPPIEPNSQNVSGTAWMLFTVLIWAHLLSHRELMSLAKQPASTVQNLGAKKAFFRALNNKPNMPCASHQPGALEIKLQTARMVATKAAFSIRLDVLVDSDGKSEPKVLSIGLARWVKLESRLRAMQYEDGATSVRRFARKWENSSSGTLICRDRRRHITPRLMIRISCRRSGGIRWRLLPKPFRMWQ</sequence>
<feature type="domain" description="Nop" evidence="7">
    <location>
        <begin position="17"/>
        <end position="140"/>
    </location>
</feature>
<reference evidence="8" key="1">
    <citation type="submission" date="2023-06" db="EMBL/GenBank/DDBJ databases">
        <authorList>
            <consortium name="Lawrence Berkeley National Laboratory"/>
            <person name="Ahrendt S."/>
            <person name="Sahu N."/>
            <person name="Indic B."/>
            <person name="Wong-Bajracharya J."/>
            <person name="Merenyi Z."/>
            <person name="Ke H.-M."/>
            <person name="Monk M."/>
            <person name="Kocsube S."/>
            <person name="Drula E."/>
            <person name="Lipzen A."/>
            <person name="Balint B."/>
            <person name="Henrissat B."/>
            <person name="Andreopoulos B."/>
            <person name="Martin F.M."/>
            <person name="Harder C.B."/>
            <person name="Rigling D."/>
            <person name="Ford K.L."/>
            <person name="Foster G.D."/>
            <person name="Pangilinan J."/>
            <person name="Papanicolaou A."/>
            <person name="Barry K."/>
            <person name="LaButti K."/>
            <person name="Viragh M."/>
            <person name="Koriabine M."/>
            <person name="Yan M."/>
            <person name="Riley R."/>
            <person name="Champramary S."/>
            <person name="Plett K.L."/>
            <person name="Tsai I.J."/>
            <person name="Slot J."/>
            <person name="Sipos G."/>
            <person name="Plett J."/>
            <person name="Nagy L.G."/>
            <person name="Grigoriev I.V."/>
        </authorList>
    </citation>
    <scope>NUCLEOTIDE SEQUENCE</scope>
    <source>
        <strain evidence="8">CCBAS 213</strain>
    </source>
</reference>
<evidence type="ECO:0000256" key="4">
    <source>
        <dbReference type="ARBA" id="ARBA00023242"/>
    </source>
</evidence>
<comment type="function">
    <text evidence="5">Required for pre-18S rRNA processing. May bind microtubules.</text>
</comment>
<dbReference type="GeneID" id="85354588"/>
<dbReference type="PANTHER" id="PTHR10894">
    <property type="entry name" value="NUCLEOLAR PROTEIN 5 NUCLEOLAR PROTEIN NOP5 NOP58"/>
    <property type="match status" value="1"/>
</dbReference>
<evidence type="ECO:0000259" key="7">
    <source>
        <dbReference type="PROSITE" id="PS51358"/>
    </source>
</evidence>
<dbReference type="InterPro" id="IPR002687">
    <property type="entry name" value="Nop_dom"/>
</dbReference>
<evidence type="ECO:0000313" key="8">
    <source>
        <dbReference type="EMBL" id="KAK0467748.1"/>
    </source>
</evidence>
<dbReference type="AlphaFoldDB" id="A0AA39NLA8"/>
<evidence type="ECO:0000256" key="2">
    <source>
        <dbReference type="ARBA" id="ARBA00020379"/>
    </source>
</evidence>
<dbReference type="GO" id="GO:0032040">
    <property type="term" value="C:small-subunit processome"/>
    <property type="evidence" value="ECO:0007669"/>
    <property type="project" value="InterPro"/>
</dbReference>
<proteinExistence type="predicted"/>
<dbReference type="EMBL" id="JAUEPS010000002">
    <property type="protein sequence ID" value="KAK0467748.1"/>
    <property type="molecule type" value="Genomic_DNA"/>
</dbReference>
<keyword evidence="9" id="KW-1185">Reference proteome</keyword>
<evidence type="ECO:0000256" key="1">
    <source>
        <dbReference type="ARBA" id="ARBA00004604"/>
    </source>
</evidence>
<comment type="subcellular location">
    <subcellularLocation>
        <location evidence="1">Nucleus</location>
        <location evidence="1">Nucleolus</location>
    </subcellularLocation>
</comment>
<evidence type="ECO:0000256" key="6">
    <source>
        <dbReference type="SAM" id="MobiDB-lite"/>
    </source>
</evidence>
<gene>
    <name evidence="8" type="ORF">EV420DRAFT_1501142</name>
</gene>
<evidence type="ECO:0000256" key="5">
    <source>
        <dbReference type="ARBA" id="ARBA00024837"/>
    </source>
</evidence>
<protein>
    <recommendedName>
        <fullName evidence="2">Nucleolar protein 58</fullName>
    </recommendedName>
</protein>
<dbReference type="GO" id="GO:0030515">
    <property type="term" value="F:snoRNA binding"/>
    <property type="evidence" value="ECO:0007669"/>
    <property type="project" value="InterPro"/>
</dbReference>
<dbReference type="RefSeq" id="XP_060338023.1">
    <property type="nucleotide sequence ID" value="XM_060471040.1"/>
</dbReference>
<organism evidence="8 9">
    <name type="scientific">Armillaria tabescens</name>
    <name type="common">Ringless honey mushroom</name>
    <name type="synonym">Agaricus tabescens</name>
    <dbReference type="NCBI Taxonomy" id="1929756"/>
    <lineage>
        <taxon>Eukaryota</taxon>
        <taxon>Fungi</taxon>
        <taxon>Dikarya</taxon>
        <taxon>Basidiomycota</taxon>
        <taxon>Agaricomycotina</taxon>
        <taxon>Agaricomycetes</taxon>
        <taxon>Agaricomycetidae</taxon>
        <taxon>Agaricales</taxon>
        <taxon>Marasmiineae</taxon>
        <taxon>Physalacriaceae</taxon>
        <taxon>Desarmillaria</taxon>
    </lineage>
</organism>
<keyword evidence="4" id="KW-0539">Nucleus</keyword>
<dbReference type="Pfam" id="PF01798">
    <property type="entry name" value="Nop"/>
    <property type="match status" value="1"/>
</dbReference>
<dbReference type="GO" id="GO:0031428">
    <property type="term" value="C:box C/D methylation guide snoRNP complex"/>
    <property type="evidence" value="ECO:0007669"/>
    <property type="project" value="InterPro"/>
</dbReference>
<dbReference type="SUPFAM" id="SSF89124">
    <property type="entry name" value="Nop domain"/>
    <property type="match status" value="1"/>
</dbReference>
<evidence type="ECO:0000313" key="9">
    <source>
        <dbReference type="Proteomes" id="UP001175211"/>
    </source>
</evidence>
<keyword evidence="3" id="KW-0690">Ribosome biogenesis</keyword>
<dbReference type="InterPro" id="IPR042239">
    <property type="entry name" value="Nop_C"/>
</dbReference>
<dbReference type="PANTHER" id="PTHR10894:SF1">
    <property type="entry name" value="NUCLEOLAR PROTEIN 58"/>
    <property type="match status" value="1"/>
</dbReference>
<name>A0AA39NLA8_ARMTA</name>
<feature type="region of interest" description="Disordered" evidence="6">
    <location>
        <begin position="1"/>
        <end position="20"/>
    </location>
</feature>
<dbReference type="Gene3D" id="1.10.246.90">
    <property type="entry name" value="Nop domain"/>
    <property type="match status" value="1"/>
</dbReference>
<dbReference type="GO" id="GO:0042254">
    <property type="term" value="P:ribosome biogenesis"/>
    <property type="evidence" value="ECO:0007669"/>
    <property type="project" value="UniProtKB-KW"/>
</dbReference>